<evidence type="ECO:0000256" key="2">
    <source>
        <dbReference type="ARBA" id="ARBA00022448"/>
    </source>
</evidence>
<dbReference type="InterPro" id="IPR001851">
    <property type="entry name" value="ABC_transp_permease"/>
</dbReference>
<keyword evidence="2" id="KW-0813">Transport</keyword>
<evidence type="ECO:0000256" key="3">
    <source>
        <dbReference type="ARBA" id="ARBA00022475"/>
    </source>
</evidence>
<dbReference type="RefSeq" id="WP_095549336.1">
    <property type="nucleotide sequence ID" value="NZ_NSJF01000002.1"/>
</dbReference>
<dbReference type="PANTHER" id="PTHR11795:SF442">
    <property type="entry name" value="ABC TRANSPORTER ATP-BINDING PROTEIN"/>
    <property type="match status" value="1"/>
</dbReference>
<evidence type="ECO:0000256" key="1">
    <source>
        <dbReference type="ARBA" id="ARBA00004651"/>
    </source>
</evidence>
<dbReference type="InterPro" id="IPR052157">
    <property type="entry name" value="BCAA_transport_permease"/>
</dbReference>
<comment type="similarity">
    <text evidence="8">Belongs to the binding-protein-dependent transport system permease family. LivHM subfamily.</text>
</comment>
<feature type="transmembrane region" description="Helical" evidence="9">
    <location>
        <begin position="273"/>
        <end position="296"/>
    </location>
</feature>
<protein>
    <submittedName>
        <fullName evidence="10">Branched-chain amino acid ABC transporter permease</fullName>
    </submittedName>
</protein>
<evidence type="ECO:0000256" key="7">
    <source>
        <dbReference type="ARBA" id="ARBA00023136"/>
    </source>
</evidence>
<dbReference type="GO" id="GO:0022857">
    <property type="term" value="F:transmembrane transporter activity"/>
    <property type="evidence" value="ECO:0007669"/>
    <property type="project" value="InterPro"/>
</dbReference>
<dbReference type="PANTHER" id="PTHR11795">
    <property type="entry name" value="BRANCHED-CHAIN AMINO ACID TRANSPORT SYSTEM PERMEASE PROTEIN LIVH"/>
    <property type="match status" value="1"/>
</dbReference>
<keyword evidence="7 9" id="KW-0472">Membrane</keyword>
<keyword evidence="5" id="KW-0029">Amino-acid transport</keyword>
<evidence type="ECO:0000256" key="5">
    <source>
        <dbReference type="ARBA" id="ARBA00022970"/>
    </source>
</evidence>
<evidence type="ECO:0000256" key="6">
    <source>
        <dbReference type="ARBA" id="ARBA00022989"/>
    </source>
</evidence>
<feature type="transmembrane region" description="Helical" evidence="9">
    <location>
        <begin position="93"/>
        <end position="115"/>
    </location>
</feature>
<reference evidence="10 11" key="1">
    <citation type="submission" date="2017-08" db="EMBL/GenBank/DDBJ databases">
        <title>WGS of Clinical strains of the CDC Group NO-1 linked to zoonotic infections in humans.</title>
        <authorList>
            <person name="Bernier A.-M."/>
            <person name="Bernard K."/>
        </authorList>
    </citation>
    <scope>NUCLEOTIDE SEQUENCE [LARGE SCALE GENOMIC DNA]</scope>
    <source>
        <strain evidence="10 11">NML03-0146</strain>
    </source>
</reference>
<dbReference type="Proteomes" id="UP000217999">
    <property type="component" value="Unassembled WGS sequence"/>
</dbReference>
<evidence type="ECO:0000256" key="8">
    <source>
        <dbReference type="ARBA" id="ARBA00037998"/>
    </source>
</evidence>
<feature type="transmembrane region" description="Helical" evidence="9">
    <location>
        <begin position="224"/>
        <end position="252"/>
    </location>
</feature>
<organism evidence="10 11">
    <name type="scientific">Vandammella animalimorsus</name>
    <dbReference type="NCBI Taxonomy" id="2029117"/>
    <lineage>
        <taxon>Bacteria</taxon>
        <taxon>Pseudomonadati</taxon>
        <taxon>Pseudomonadota</taxon>
        <taxon>Betaproteobacteria</taxon>
        <taxon>Burkholderiales</taxon>
        <taxon>Comamonadaceae</taxon>
        <taxon>Vandammella</taxon>
    </lineage>
</organism>
<keyword evidence="6 9" id="KW-1133">Transmembrane helix</keyword>
<name>A0A2A2A9K6_9BURK</name>
<proteinExistence type="inferred from homology"/>
<evidence type="ECO:0000313" key="10">
    <source>
        <dbReference type="EMBL" id="PAT35220.1"/>
    </source>
</evidence>
<gene>
    <name evidence="10" type="ORF">CK620_04790</name>
</gene>
<comment type="caution">
    <text evidence="10">The sequence shown here is derived from an EMBL/GenBank/DDBJ whole genome shotgun (WGS) entry which is preliminary data.</text>
</comment>
<evidence type="ECO:0000256" key="9">
    <source>
        <dbReference type="SAM" id="Phobius"/>
    </source>
</evidence>
<feature type="transmembrane region" description="Helical" evidence="9">
    <location>
        <begin position="12"/>
        <end position="32"/>
    </location>
</feature>
<feature type="transmembrane region" description="Helical" evidence="9">
    <location>
        <begin position="190"/>
        <end position="218"/>
    </location>
</feature>
<dbReference type="CDD" id="cd06582">
    <property type="entry name" value="TM_PBP1_LivH_like"/>
    <property type="match status" value="1"/>
</dbReference>
<comment type="subcellular location">
    <subcellularLocation>
        <location evidence="1">Cell membrane</location>
        <topology evidence="1">Multi-pass membrane protein</topology>
    </subcellularLocation>
</comment>
<evidence type="ECO:0000313" key="11">
    <source>
        <dbReference type="Proteomes" id="UP000217999"/>
    </source>
</evidence>
<keyword evidence="4 9" id="KW-0812">Transmembrane</keyword>
<evidence type="ECO:0000256" key="4">
    <source>
        <dbReference type="ARBA" id="ARBA00022692"/>
    </source>
</evidence>
<feature type="transmembrane region" description="Helical" evidence="9">
    <location>
        <begin position="62"/>
        <end position="81"/>
    </location>
</feature>
<accession>A0A2A2A9K6</accession>
<dbReference type="GO" id="GO:0005886">
    <property type="term" value="C:plasma membrane"/>
    <property type="evidence" value="ECO:0007669"/>
    <property type="project" value="UniProtKB-SubCell"/>
</dbReference>
<dbReference type="GO" id="GO:0006865">
    <property type="term" value="P:amino acid transport"/>
    <property type="evidence" value="ECO:0007669"/>
    <property type="project" value="UniProtKB-KW"/>
</dbReference>
<dbReference type="AlphaFoldDB" id="A0A2A2A9K6"/>
<feature type="transmembrane region" description="Helical" evidence="9">
    <location>
        <begin position="142"/>
        <end position="162"/>
    </location>
</feature>
<dbReference type="EMBL" id="NSJF01000002">
    <property type="protein sequence ID" value="PAT35220.1"/>
    <property type="molecule type" value="Genomic_DNA"/>
</dbReference>
<sequence length="306" mass="32169">MQTTLVLEQLLNGLQFGLMLFLLAAGLTLVFGIMDMINLAHGSLYMIGAYLIASIAAASGSFWLGLLGGIGATVLVGVLLERTVLQRFYRRDHLAQVMGTFAIMLMANEAVRMLWGPQPIQLNPPAALAGPIPLAPGLSYPAYRLFIIGVGLLVALGMYWLITRTRIGMQVRAGASNREMALAMGANVRLLFTALFAFAAALCALAGGMLGPLLAVQVGMGESILILAFVVIVIGGIGSIRGALLGALLVGLVDTAGRTLIPLLFRQMMDAELAANAGPAVASILIYLLMAVVLFFKPSGLFPARG</sequence>
<dbReference type="Pfam" id="PF02653">
    <property type="entry name" value="BPD_transp_2"/>
    <property type="match status" value="1"/>
</dbReference>
<keyword evidence="3" id="KW-1003">Cell membrane</keyword>